<organism evidence="2 3">
    <name type="scientific">Phytohabitans houttuyneae</name>
    <dbReference type="NCBI Taxonomy" id="1076126"/>
    <lineage>
        <taxon>Bacteria</taxon>
        <taxon>Bacillati</taxon>
        <taxon>Actinomycetota</taxon>
        <taxon>Actinomycetes</taxon>
        <taxon>Micromonosporales</taxon>
        <taxon>Micromonosporaceae</taxon>
    </lineage>
</organism>
<comment type="caution">
    <text evidence="2">The sequence shown here is derived from an EMBL/GenBank/DDBJ whole genome shotgun (WGS) entry which is preliminary data.</text>
</comment>
<dbReference type="InterPro" id="IPR015330">
    <property type="entry name" value="DNA_primase/pol_bifunc_N"/>
</dbReference>
<accession>A0A6V8KEE0</accession>
<protein>
    <recommendedName>
        <fullName evidence="1">DNA primase/polymerase bifunctional N-terminal domain-containing protein</fullName>
    </recommendedName>
</protein>
<reference evidence="2 3" key="2">
    <citation type="submission" date="2020-03" db="EMBL/GenBank/DDBJ databases">
        <authorList>
            <person name="Ichikawa N."/>
            <person name="Kimura A."/>
            <person name="Kitahashi Y."/>
            <person name="Uohara A."/>
        </authorList>
    </citation>
    <scope>NUCLEOTIDE SEQUENCE [LARGE SCALE GENOMIC DNA]</scope>
    <source>
        <strain evidence="2 3">NBRC 108639</strain>
    </source>
</reference>
<dbReference type="EMBL" id="BLPF01000001">
    <property type="protein sequence ID" value="GFJ80077.1"/>
    <property type="molecule type" value="Genomic_DNA"/>
</dbReference>
<keyword evidence="3" id="KW-1185">Reference proteome</keyword>
<evidence type="ECO:0000313" key="3">
    <source>
        <dbReference type="Proteomes" id="UP000482800"/>
    </source>
</evidence>
<proteinExistence type="predicted"/>
<evidence type="ECO:0000313" key="2">
    <source>
        <dbReference type="EMBL" id="GFJ80077.1"/>
    </source>
</evidence>
<reference evidence="2 3" key="1">
    <citation type="submission" date="2020-03" db="EMBL/GenBank/DDBJ databases">
        <title>Whole genome shotgun sequence of Phytohabitans houttuyneae NBRC 108639.</title>
        <authorList>
            <person name="Komaki H."/>
            <person name="Tamura T."/>
        </authorList>
    </citation>
    <scope>NUCLEOTIDE SEQUENCE [LARGE SCALE GENOMIC DNA]</scope>
    <source>
        <strain evidence="2 3">NBRC 108639</strain>
    </source>
</reference>
<dbReference type="Pfam" id="PF09250">
    <property type="entry name" value="Prim-Pol"/>
    <property type="match status" value="1"/>
</dbReference>
<dbReference type="AlphaFoldDB" id="A0A6V8KEE0"/>
<sequence length="195" mass="20479">MLAGRAPLPGRHARRYHWRGGTHLYYQHPPDGTALRNTRGGTGNALGWLIDTRGHGGYVVAAGSVVAGRPYQVAREMAPAPLPDWLAQRLRPTPPAPSAPSTRALPGGQHHAYLTAVIDRECAHVTAAPDHHNDNLYIAAVNLGRLVAGGALTPEDATQALEHAGVVAGLRPAAARRTIASGLRAGAARPRQLAA</sequence>
<dbReference type="SUPFAM" id="SSF56747">
    <property type="entry name" value="Prim-pol domain"/>
    <property type="match status" value="1"/>
</dbReference>
<feature type="domain" description="DNA primase/polymerase bifunctional N-terminal" evidence="1">
    <location>
        <begin position="7"/>
        <end position="85"/>
    </location>
</feature>
<gene>
    <name evidence="2" type="ORF">Phou_042570</name>
</gene>
<evidence type="ECO:0000259" key="1">
    <source>
        <dbReference type="Pfam" id="PF09250"/>
    </source>
</evidence>
<name>A0A6V8KEE0_9ACTN</name>
<dbReference type="Proteomes" id="UP000482800">
    <property type="component" value="Unassembled WGS sequence"/>
</dbReference>